<dbReference type="Pfam" id="PF12850">
    <property type="entry name" value="Metallophos_2"/>
    <property type="match status" value="1"/>
</dbReference>
<sequence length="246" mass="26668">MRIAAMSDIHGNLWALEAVLADIARRGADVIVNLGDIVSGPLLPGETADRLMALALPTIAGNHERQVLTHAPERMGASDLYAHQQLTQKQREWLAGLPATLRLNADVQMVHGTPGSDLIYWLETVTEPQGMRPATHAEVVERAAGAEAPLVLCGHTHVPRAVQLEDGRLIVNPGSVGLQAYDDDMPYPHVVENGTPHARYALLEKGDAGWRVELVAVPYDFRAAAELAERNGRPDWAVALRTGRMG</sequence>
<evidence type="ECO:0000313" key="4">
    <source>
        <dbReference type="Proteomes" id="UP000446768"/>
    </source>
</evidence>
<dbReference type="SUPFAM" id="SSF56300">
    <property type="entry name" value="Metallo-dependent phosphatases"/>
    <property type="match status" value="1"/>
</dbReference>
<comment type="similarity">
    <text evidence="1">Belongs to the metallophosphoesterase superfamily. YfcE family.</text>
</comment>
<dbReference type="InterPro" id="IPR024654">
    <property type="entry name" value="Calcineurin-like_PHP_lpxH"/>
</dbReference>
<dbReference type="GO" id="GO:0016791">
    <property type="term" value="F:phosphatase activity"/>
    <property type="evidence" value="ECO:0007669"/>
    <property type="project" value="TreeGrafter"/>
</dbReference>
<evidence type="ECO:0000256" key="1">
    <source>
        <dbReference type="ARBA" id="ARBA00008950"/>
    </source>
</evidence>
<dbReference type="EMBL" id="WKJJ01000021">
    <property type="protein sequence ID" value="MRV75515.1"/>
    <property type="molecule type" value="Genomic_DNA"/>
</dbReference>
<dbReference type="AlphaFoldDB" id="A0A7X2IT63"/>
<organism evidence="3 4">
    <name type="scientific">Pseudoduganella rivuli</name>
    <dbReference type="NCBI Taxonomy" id="2666085"/>
    <lineage>
        <taxon>Bacteria</taxon>
        <taxon>Pseudomonadati</taxon>
        <taxon>Pseudomonadota</taxon>
        <taxon>Betaproteobacteria</taxon>
        <taxon>Burkholderiales</taxon>
        <taxon>Oxalobacteraceae</taxon>
        <taxon>Telluria group</taxon>
        <taxon>Pseudoduganella</taxon>
    </lineage>
</organism>
<evidence type="ECO:0000313" key="3">
    <source>
        <dbReference type="EMBL" id="MRV75515.1"/>
    </source>
</evidence>
<dbReference type="PANTHER" id="PTHR42850">
    <property type="entry name" value="METALLOPHOSPHOESTERASE"/>
    <property type="match status" value="1"/>
</dbReference>
<gene>
    <name evidence="3" type="ORF">GJ700_27720</name>
</gene>
<dbReference type="RefSeq" id="WP_154380137.1">
    <property type="nucleotide sequence ID" value="NZ_WKJJ01000021.1"/>
</dbReference>
<evidence type="ECO:0000259" key="2">
    <source>
        <dbReference type="Pfam" id="PF12850"/>
    </source>
</evidence>
<protein>
    <submittedName>
        <fullName evidence="3">Metallophosphoesterase</fullName>
    </submittedName>
</protein>
<dbReference type="PANTHER" id="PTHR42850:SF2">
    <property type="entry name" value="BLL5683 PROTEIN"/>
    <property type="match status" value="1"/>
</dbReference>
<dbReference type="InterPro" id="IPR050126">
    <property type="entry name" value="Ap4A_hydrolase"/>
</dbReference>
<proteinExistence type="inferred from homology"/>
<dbReference type="GO" id="GO:0005737">
    <property type="term" value="C:cytoplasm"/>
    <property type="evidence" value="ECO:0007669"/>
    <property type="project" value="TreeGrafter"/>
</dbReference>
<accession>A0A7X2IT63</accession>
<keyword evidence="4" id="KW-1185">Reference proteome</keyword>
<dbReference type="Proteomes" id="UP000446768">
    <property type="component" value="Unassembled WGS sequence"/>
</dbReference>
<reference evidence="3 4" key="1">
    <citation type="submission" date="2019-11" db="EMBL/GenBank/DDBJ databases">
        <title>Novel species isolated from a subtropical stream in China.</title>
        <authorList>
            <person name="Lu H."/>
        </authorList>
    </citation>
    <scope>NUCLEOTIDE SEQUENCE [LARGE SCALE GENOMIC DNA]</scope>
    <source>
        <strain evidence="3 4">FT92W</strain>
    </source>
</reference>
<dbReference type="InterPro" id="IPR029052">
    <property type="entry name" value="Metallo-depent_PP-like"/>
</dbReference>
<dbReference type="Gene3D" id="3.60.21.10">
    <property type="match status" value="1"/>
</dbReference>
<feature type="domain" description="Calcineurin-like phosphoesterase" evidence="2">
    <location>
        <begin position="1"/>
        <end position="180"/>
    </location>
</feature>
<dbReference type="InterPro" id="IPR011152">
    <property type="entry name" value="Pesterase_MJ0912"/>
</dbReference>
<dbReference type="PIRSF" id="PIRSF000883">
    <property type="entry name" value="Pesterase_MJ0912"/>
    <property type="match status" value="1"/>
</dbReference>
<comment type="caution">
    <text evidence="3">The sequence shown here is derived from an EMBL/GenBank/DDBJ whole genome shotgun (WGS) entry which is preliminary data.</text>
</comment>
<name>A0A7X2IT63_9BURK</name>